<dbReference type="InterPro" id="IPR000731">
    <property type="entry name" value="SSD"/>
</dbReference>
<dbReference type="Gene3D" id="3.30.70.1320">
    <property type="entry name" value="Multidrug efflux transporter AcrB pore domain like"/>
    <property type="match status" value="1"/>
</dbReference>
<dbReference type="PANTHER" id="PTHR32063">
    <property type="match status" value="1"/>
</dbReference>
<feature type="transmembrane region" description="Helical" evidence="1">
    <location>
        <begin position="470"/>
        <end position="494"/>
    </location>
</feature>
<feature type="transmembrane region" description="Helical" evidence="1">
    <location>
        <begin position="362"/>
        <end position="382"/>
    </location>
</feature>
<dbReference type="AlphaFoldDB" id="A0A432VZ44"/>
<protein>
    <submittedName>
        <fullName evidence="3">AcrB/AcrD/AcrF family protein</fullName>
    </submittedName>
</protein>
<dbReference type="Gene3D" id="1.20.1640.10">
    <property type="entry name" value="Multidrug efflux transporter AcrB transmembrane domain"/>
    <property type="match status" value="2"/>
</dbReference>
<gene>
    <name evidence="3" type="ORF">CWE06_03510</name>
</gene>
<accession>A0A432VZ44</accession>
<evidence type="ECO:0000256" key="1">
    <source>
        <dbReference type="SAM" id="Phobius"/>
    </source>
</evidence>
<evidence type="ECO:0000313" key="3">
    <source>
        <dbReference type="EMBL" id="RUO21923.1"/>
    </source>
</evidence>
<comment type="caution">
    <text evidence="3">The sequence shown here is derived from an EMBL/GenBank/DDBJ whole genome shotgun (WGS) entry which is preliminary data.</text>
</comment>
<feature type="transmembrane region" description="Helical" evidence="1">
    <location>
        <begin position="336"/>
        <end position="355"/>
    </location>
</feature>
<evidence type="ECO:0000259" key="2">
    <source>
        <dbReference type="PROSITE" id="PS50156"/>
    </source>
</evidence>
<dbReference type="SUPFAM" id="SSF82866">
    <property type="entry name" value="Multidrug efflux transporter AcrB transmembrane domain"/>
    <property type="match status" value="2"/>
</dbReference>
<dbReference type="Gene3D" id="3.30.70.1440">
    <property type="entry name" value="Multidrug efflux transporter AcrB pore domain"/>
    <property type="match status" value="1"/>
</dbReference>
<organism evidence="3 4">
    <name type="scientific">Aliidiomarina haloalkalitolerans</name>
    <dbReference type="NCBI Taxonomy" id="859059"/>
    <lineage>
        <taxon>Bacteria</taxon>
        <taxon>Pseudomonadati</taxon>
        <taxon>Pseudomonadota</taxon>
        <taxon>Gammaproteobacteria</taxon>
        <taxon>Alteromonadales</taxon>
        <taxon>Idiomarinaceae</taxon>
        <taxon>Aliidiomarina</taxon>
    </lineage>
</organism>
<dbReference type="PROSITE" id="PS50156">
    <property type="entry name" value="SSD"/>
    <property type="match status" value="1"/>
</dbReference>
<feature type="transmembrane region" description="Helical" evidence="1">
    <location>
        <begin position="842"/>
        <end position="862"/>
    </location>
</feature>
<dbReference type="EMBL" id="PIPI01000001">
    <property type="protein sequence ID" value="RUO21923.1"/>
    <property type="molecule type" value="Genomic_DNA"/>
</dbReference>
<dbReference type="Gene3D" id="3.30.2090.10">
    <property type="entry name" value="Multidrug efflux transporter AcrB TolC docking domain, DN and DC subdomains"/>
    <property type="match status" value="2"/>
</dbReference>
<feature type="transmembrane region" description="Helical" evidence="1">
    <location>
        <begin position="869"/>
        <end position="889"/>
    </location>
</feature>
<keyword evidence="1" id="KW-0472">Membrane</keyword>
<dbReference type="SUPFAM" id="SSF82714">
    <property type="entry name" value="Multidrug efflux transporter AcrB TolC docking domain, DN and DC subdomains"/>
    <property type="match status" value="2"/>
</dbReference>
<feature type="transmembrane region" description="Helical" evidence="1">
    <location>
        <begin position="438"/>
        <end position="458"/>
    </location>
</feature>
<feature type="transmembrane region" description="Helical" evidence="1">
    <location>
        <begin position="941"/>
        <end position="960"/>
    </location>
</feature>
<feature type="domain" description="SSD" evidence="2">
    <location>
        <begin position="365"/>
        <end position="492"/>
    </location>
</feature>
<feature type="transmembrane region" description="Helical" evidence="1">
    <location>
        <begin position="895"/>
        <end position="920"/>
    </location>
</feature>
<dbReference type="PRINTS" id="PR00702">
    <property type="entry name" value="ACRIFLAVINRP"/>
</dbReference>
<keyword evidence="1" id="KW-0812">Transmembrane</keyword>
<dbReference type="GO" id="GO:0005886">
    <property type="term" value="C:plasma membrane"/>
    <property type="evidence" value="ECO:0007669"/>
    <property type="project" value="TreeGrafter"/>
</dbReference>
<dbReference type="PANTHER" id="PTHR32063:SF73">
    <property type="entry name" value="RND SUPERFAMILY EFFLUX PUMP PERMEASE COMPONENT 1"/>
    <property type="match status" value="1"/>
</dbReference>
<proteinExistence type="predicted"/>
<dbReference type="Pfam" id="PF00873">
    <property type="entry name" value="ACR_tran"/>
    <property type="match status" value="2"/>
</dbReference>
<reference evidence="3 4" key="1">
    <citation type="journal article" date="2011" name="Front. Microbiol.">
        <title>Genomic signatures of strain selection and enhancement in Bacillus atrophaeus var. globigii, a historical biowarfare simulant.</title>
        <authorList>
            <person name="Gibbons H.S."/>
            <person name="Broomall S.M."/>
            <person name="McNew L.A."/>
            <person name="Daligault H."/>
            <person name="Chapman C."/>
            <person name="Bruce D."/>
            <person name="Karavis M."/>
            <person name="Krepps M."/>
            <person name="McGregor P.A."/>
            <person name="Hong C."/>
            <person name="Park K.H."/>
            <person name="Akmal A."/>
            <person name="Feldman A."/>
            <person name="Lin J.S."/>
            <person name="Chang W.E."/>
            <person name="Higgs B.W."/>
            <person name="Demirev P."/>
            <person name="Lindquist J."/>
            <person name="Liem A."/>
            <person name="Fochler E."/>
            <person name="Read T.D."/>
            <person name="Tapia R."/>
            <person name="Johnson S."/>
            <person name="Bishop-Lilly K.A."/>
            <person name="Detter C."/>
            <person name="Han C."/>
            <person name="Sozhamannan S."/>
            <person name="Rosenzweig C.N."/>
            <person name="Skowronski E.W."/>
        </authorList>
    </citation>
    <scope>NUCLEOTIDE SEQUENCE [LARGE SCALE GENOMIC DNA]</scope>
    <source>
        <strain evidence="3 4">AK5</strain>
    </source>
</reference>
<dbReference type="InterPro" id="IPR001036">
    <property type="entry name" value="Acrflvin-R"/>
</dbReference>
<dbReference type="GO" id="GO:0042910">
    <property type="term" value="F:xenobiotic transmembrane transporter activity"/>
    <property type="evidence" value="ECO:0007669"/>
    <property type="project" value="TreeGrafter"/>
</dbReference>
<dbReference type="Proteomes" id="UP000288212">
    <property type="component" value="Unassembled WGS sequence"/>
</dbReference>
<evidence type="ECO:0000313" key="4">
    <source>
        <dbReference type="Proteomes" id="UP000288212"/>
    </source>
</evidence>
<keyword evidence="1" id="KW-1133">Transmembrane helix</keyword>
<sequence>MNKLQLSAPLAAFAMRRPVTVCMIFLSLLLLGLVSSRLLPLEKFPGIDIPQIMVQVPYPGATPAEVERLITRPLEEALATMSGIQELNSFSNAEGANVNLMFQWKDNISARSMEARERIETVRHLLPEDVERVFIFQFNTDDMPVLQLRISSRQDLSLAYDLINRQLKQPLERLEGVSRVALYGVDQREIVIRLQPERLVAANLTASQVGQILNRANFTMSAGHLETDAERVLVKPAGEFRNLDDIRQLPITPFITVGDIAEVNYELPRRLAGRHFNQTYAIGIDIFKESSANLVDVARLATAVIEQAQTSSSFQGIDLMVMDNTAESVTTSLRDLLLAGGIGAVLSVIVLFLFIRDWRTTLIIVLSVPIAICLTLGIMYLLGYSLNILSMMGLMLAVGMLIDNAVVVSESIKHEQHDEQLAGRTPDRTTVLNGSARVSLAIIAGTLTTAIVFLPNLFGQQEEITIFLEHVAIAICISLLASLLVAQTLIPLLISKLKPAKLPQANQHSRIKDFYLRSLRWSHRHPKSTTFIILAMLISTAFPFHNIGSDQTQTAYNNRLFINYNIIGQYTLDEVEQEVSRLEAYLYANQDEFEIEHVYSYFTPGYANSVLLLKEDRQLSVAEIQRRVRDGMPPLARSKPVFGFQGGPRDGVQITLQGRSTTELEQVAEDLIPILGRIQGLTDVQTDTGNAQAELRIQIDREQAQRFNLNTQEVAEQIAVALRGRNLRSFRHHPTGDVRIRMTYPELVALSLAELENLVIARDQEALITLRQVADIQQVPQLGTVRRFNRQTAIRISANLDNMTIAEARTAIQEVMQQVSLPDGYRWTLDGGFRTQQQQNSIMIVNMLLAVALVYMVMAALFESLLLPSAVIGSLLLAITGVFWGLWLTGTGIELMALIGMLILMGIVVNNGIVLVDAINQQIDDGQSLEDAIIEAASRRVRPILMTVATTILGMLPLALGNTQIGGDGPPYTPMAITIIAGLLFSTLTSLYFVPHSYSRLLAWRAYWANVWHTSGAFTWRRERKCQHS</sequence>
<feature type="transmembrane region" description="Helical" evidence="1">
    <location>
        <begin position="972"/>
        <end position="994"/>
    </location>
</feature>
<dbReference type="SUPFAM" id="SSF82693">
    <property type="entry name" value="Multidrug efflux transporter AcrB pore domain, PN1, PN2, PC1 and PC2 subdomains"/>
    <property type="match status" value="2"/>
</dbReference>
<dbReference type="InterPro" id="IPR027463">
    <property type="entry name" value="AcrB_DN_DC_subdom"/>
</dbReference>
<keyword evidence="4" id="KW-1185">Reference proteome</keyword>
<dbReference type="Gene3D" id="3.30.70.1430">
    <property type="entry name" value="Multidrug efflux transporter AcrB pore domain"/>
    <property type="match status" value="2"/>
</dbReference>
<dbReference type="RefSeq" id="WP_126791200.1">
    <property type="nucleotide sequence ID" value="NZ_PIPI01000001.1"/>
</dbReference>
<dbReference type="OrthoDB" id="5287122at2"/>
<name>A0A432VZ44_9GAMM</name>